<evidence type="ECO:0000313" key="5">
    <source>
        <dbReference type="Proteomes" id="UP000231292"/>
    </source>
</evidence>
<keyword evidence="2" id="KW-0963">Cytoplasm</keyword>
<proteinExistence type="inferred from homology"/>
<dbReference type="PANTHER" id="PTHR33449">
    <property type="entry name" value="NUCLEOID-ASSOCIATED PROTEIN YBAB"/>
    <property type="match status" value="1"/>
</dbReference>
<dbReference type="Proteomes" id="UP000231292">
    <property type="component" value="Unassembled WGS sequence"/>
</dbReference>
<reference evidence="4 5" key="1">
    <citation type="submission" date="2017-09" db="EMBL/GenBank/DDBJ databases">
        <title>Depth-based differentiation of microbial function through sediment-hosted aquifers and enrichment of novel symbionts in the deep terrestrial subsurface.</title>
        <authorList>
            <person name="Probst A.J."/>
            <person name="Ladd B."/>
            <person name="Jarett J.K."/>
            <person name="Geller-Mcgrath D.E."/>
            <person name="Sieber C.M."/>
            <person name="Emerson J.B."/>
            <person name="Anantharaman K."/>
            <person name="Thomas B.C."/>
            <person name="Malmstrom R."/>
            <person name="Stieglmeier M."/>
            <person name="Klingl A."/>
            <person name="Woyke T."/>
            <person name="Ryan C.M."/>
            <person name="Banfield J.F."/>
        </authorList>
    </citation>
    <scope>NUCLEOTIDE SEQUENCE [LARGE SCALE GENOMIC DNA]</scope>
    <source>
        <strain evidence="4">CG23_combo_of_CG06-09_8_20_14_all_41_10</strain>
    </source>
</reference>
<dbReference type="SUPFAM" id="SSF82607">
    <property type="entry name" value="YbaB-like"/>
    <property type="match status" value="1"/>
</dbReference>
<dbReference type="PANTHER" id="PTHR33449:SF1">
    <property type="entry name" value="NUCLEOID-ASSOCIATED PROTEIN YBAB"/>
    <property type="match status" value="1"/>
</dbReference>
<dbReference type="GO" id="GO:0043590">
    <property type="term" value="C:bacterial nucleoid"/>
    <property type="evidence" value="ECO:0007669"/>
    <property type="project" value="UniProtKB-UniRule"/>
</dbReference>
<keyword evidence="1 2" id="KW-0238">DNA-binding</keyword>
<comment type="subunit">
    <text evidence="2">Homodimer.</text>
</comment>
<name>A0A2G9YJB8_9BACT</name>
<comment type="similarity">
    <text evidence="2">Belongs to the YbaB/EbfC family.</text>
</comment>
<sequence length="98" mass="11188">MFDKMKQLMEMQKKMQEMKRELDNTNFEIASSDGLVKITMNGAQEVKDIIIQAGIQGLEKATLEKALKDAYNRAIKRSHELAAQKMKDITGFNIPGWL</sequence>
<evidence type="ECO:0000256" key="3">
    <source>
        <dbReference type="SAM" id="Coils"/>
    </source>
</evidence>
<dbReference type="GO" id="GO:0003677">
    <property type="term" value="F:DNA binding"/>
    <property type="evidence" value="ECO:0007669"/>
    <property type="project" value="UniProtKB-UniRule"/>
</dbReference>
<dbReference type="InterPro" id="IPR004401">
    <property type="entry name" value="YbaB/EbfC"/>
</dbReference>
<dbReference type="EMBL" id="PCRK01000081">
    <property type="protein sequence ID" value="PIP19339.1"/>
    <property type="molecule type" value="Genomic_DNA"/>
</dbReference>
<evidence type="ECO:0000256" key="2">
    <source>
        <dbReference type="HAMAP-Rule" id="MF_00274"/>
    </source>
</evidence>
<feature type="coiled-coil region" evidence="3">
    <location>
        <begin position="1"/>
        <end position="28"/>
    </location>
</feature>
<evidence type="ECO:0000256" key="1">
    <source>
        <dbReference type="ARBA" id="ARBA00023125"/>
    </source>
</evidence>
<dbReference type="NCBIfam" id="TIGR00103">
    <property type="entry name" value="DNA_YbaB_EbfC"/>
    <property type="match status" value="1"/>
</dbReference>
<dbReference type="AlphaFoldDB" id="A0A2G9YJB8"/>
<dbReference type="InterPro" id="IPR036894">
    <property type="entry name" value="YbaB-like_sf"/>
</dbReference>
<dbReference type="Pfam" id="PF02575">
    <property type="entry name" value="YbaB_DNA_bd"/>
    <property type="match status" value="1"/>
</dbReference>
<organism evidence="4 5">
    <name type="scientific">Candidatus Sherwoodlollariibacterium unditelluris</name>
    <dbReference type="NCBI Taxonomy" id="1974757"/>
    <lineage>
        <taxon>Bacteria</taxon>
        <taxon>Pseudomonadati</taxon>
        <taxon>Candidatus Omnitrophota</taxon>
        <taxon>Candidatus Sherwoodlollariibacterium</taxon>
    </lineage>
</organism>
<dbReference type="HAMAP" id="MF_00274">
    <property type="entry name" value="DNA_YbaB_EbfC"/>
    <property type="match status" value="1"/>
</dbReference>
<keyword evidence="3" id="KW-0175">Coiled coil</keyword>
<accession>A0A2G9YJB8</accession>
<comment type="subcellular location">
    <subcellularLocation>
        <location evidence="2">Cytoplasm</location>
        <location evidence="2">Nucleoid</location>
    </subcellularLocation>
</comment>
<protein>
    <recommendedName>
        <fullName evidence="2">Nucleoid-associated protein COX41_03405</fullName>
    </recommendedName>
</protein>
<gene>
    <name evidence="4" type="ORF">COX41_03405</name>
</gene>
<dbReference type="Gene3D" id="3.30.1310.10">
    <property type="entry name" value="Nucleoid-associated protein YbaB-like domain"/>
    <property type="match status" value="1"/>
</dbReference>
<dbReference type="PIRSF" id="PIRSF004555">
    <property type="entry name" value="UCP004555"/>
    <property type="match status" value="1"/>
</dbReference>
<dbReference type="GO" id="GO:0005829">
    <property type="term" value="C:cytosol"/>
    <property type="evidence" value="ECO:0007669"/>
    <property type="project" value="TreeGrafter"/>
</dbReference>
<comment type="function">
    <text evidence="2">Binds to DNA and alters its conformation. May be involved in regulation of gene expression, nucleoid organization and DNA protection.</text>
</comment>
<comment type="caution">
    <text evidence="4">The sequence shown here is derived from an EMBL/GenBank/DDBJ whole genome shotgun (WGS) entry which is preliminary data.</text>
</comment>
<evidence type="ECO:0000313" key="4">
    <source>
        <dbReference type="EMBL" id="PIP19339.1"/>
    </source>
</evidence>